<name>A0A0A8YC33_ARUDO</name>
<accession>A0A0A8YC33</accession>
<reference evidence="1" key="1">
    <citation type="submission" date="2014-09" db="EMBL/GenBank/DDBJ databases">
        <authorList>
            <person name="Magalhaes I.L.F."/>
            <person name="Oliveira U."/>
            <person name="Santos F.R."/>
            <person name="Vidigal T.H.D.A."/>
            <person name="Brescovit A.D."/>
            <person name="Santos A.J."/>
        </authorList>
    </citation>
    <scope>NUCLEOTIDE SEQUENCE</scope>
    <source>
        <tissue evidence="1">Shoot tissue taken approximately 20 cm above the soil surface</tissue>
    </source>
</reference>
<organism evidence="1">
    <name type="scientific">Arundo donax</name>
    <name type="common">Giant reed</name>
    <name type="synonym">Donax arundinaceus</name>
    <dbReference type="NCBI Taxonomy" id="35708"/>
    <lineage>
        <taxon>Eukaryota</taxon>
        <taxon>Viridiplantae</taxon>
        <taxon>Streptophyta</taxon>
        <taxon>Embryophyta</taxon>
        <taxon>Tracheophyta</taxon>
        <taxon>Spermatophyta</taxon>
        <taxon>Magnoliopsida</taxon>
        <taxon>Liliopsida</taxon>
        <taxon>Poales</taxon>
        <taxon>Poaceae</taxon>
        <taxon>PACMAD clade</taxon>
        <taxon>Arundinoideae</taxon>
        <taxon>Arundineae</taxon>
        <taxon>Arundo</taxon>
    </lineage>
</organism>
<evidence type="ECO:0000313" key="1">
    <source>
        <dbReference type="EMBL" id="JAD23526.1"/>
    </source>
</evidence>
<reference evidence="1" key="2">
    <citation type="journal article" date="2015" name="Data Brief">
        <title>Shoot transcriptome of the giant reed, Arundo donax.</title>
        <authorList>
            <person name="Barrero R.A."/>
            <person name="Guerrero F.D."/>
            <person name="Moolhuijzen P."/>
            <person name="Goolsby J.A."/>
            <person name="Tidwell J."/>
            <person name="Bellgard S.E."/>
            <person name="Bellgard M.I."/>
        </authorList>
    </citation>
    <scope>NUCLEOTIDE SEQUENCE</scope>
    <source>
        <tissue evidence="1">Shoot tissue taken approximately 20 cm above the soil surface</tissue>
    </source>
</reference>
<sequence>MAPEVLAGKHGEEE</sequence>
<protein>
    <submittedName>
        <fullName evidence="1">Uncharacterized protein</fullName>
    </submittedName>
</protein>
<dbReference type="EMBL" id="GBRH01274369">
    <property type="protein sequence ID" value="JAD23526.1"/>
    <property type="molecule type" value="Transcribed_RNA"/>
</dbReference>
<proteinExistence type="predicted"/>